<dbReference type="OrthoDB" id="9814807at2"/>
<evidence type="ECO:0000259" key="2">
    <source>
        <dbReference type="Pfam" id="PF01757"/>
    </source>
</evidence>
<protein>
    <submittedName>
        <fullName evidence="3">Acyltransferase family protein</fullName>
    </submittedName>
</protein>
<keyword evidence="3" id="KW-0808">Transferase</keyword>
<dbReference type="InterPro" id="IPR002656">
    <property type="entry name" value="Acyl_transf_3_dom"/>
</dbReference>
<evidence type="ECO:0000313" key="4">
    <source>
        <dbReference type="Proteomes" id="UP000318878"/>
    </source>
</evidence>
<keyword evidence="4" id="KW-1185">Reference proteome</keyword>
<keyword evidence="1" id="KW-0812">Transmembrane</keyword>
<feature type="transmembrane region" description="Helical" evidence="1">
    <location>
        <begin position="281"/>
        <end position="304"/>
    </location>
</feature>
<organism evidence="3 4">
    <name type="scientific">Blastopirellula retiformator</name>
    <dbReference type="NCBI Taxonomy" id="2527970"/>
    <lineage>
        <taxon>Bacteria</taxon>
        <taxon>Pseudomonadati</taxon>
        <taxon>Planctomycetota</taxon>
        <taxon>Planctomycetia</taxon>
        <taxon>Pirellulales</taxon>
        <taxon>Pirellulaceae</taxon>
        <taxon>Blastopirellula</taxon>
    </lineage>
</organism>
<keyword evidence="1" id="KW-1133">Transmembrane helix</keyword>
<feature type="transmembrane region" description="Helical" evidence="1">
    <location>
        <begin position="253"/>
        <end position="275"/>
    </location>
</feature>
<dbReference type="Pfam" id="PF01757">
    <property type="entry name" value="Acyl_transf_3"/>
    <property type="match status" value="1"/>
</dbReference>
<feature type="transmembrane region" description="Helical" evidence="1">
    <location>
        <begin position="167"/>
        <end position="192"/>
    </location>
</feature>
<dbReference type="RefSeq" id="WP_146428853.1">
    <property type="nucleotide sequence ID" value="NZ_SJPF01000001.1"/>
</dbReference>
<keyword evidence="3" id="KW-0012">Acyltransferase</keyword>
<dbReference type="Proteomes" id="UP000318878">
    <property type="component" value="Unassembled WGS sequence"/>
</dbReference>
<feature type="transmembrane region" description="Helical" evidence="1">
    <location>
        <begin position="96"/>
        <end position="113"/>
    </location>
</feature>
<gene>
    <name evidence="3" type="ORF">Enr8_03060</name>
</gene>
<comment type="caution">
    <text evidence="3">The sequence shown here is derived from an EMBL/GenBank/DDBJ whole genome shotgun (WGS) entry which is preliminary data.</text>
</comment>
<dbReference type="AlphaFoldDB" id="A0A5C5VKT6"/>
<keyword evidence="1" id="KW-0472">Membrane</keyword>
<sequence length="341" mass="37416">MRVPERQSAHSAPPRSSAKPPERLVWIDAARLLAMGMVALQHLIKICDLEPSQVVLGLEPGPIGLAMFFSISGLLAAQDRHGDPVSWLTKRLTRIYLPYWIAVVGLLLLNYFVQYKPEPLSLVLAELAGVVVWTQQGDILGMYLWFVSLLLFCYLLTAVVKFERRVLPIMIAVSILWLWWDASFASFTLSFLTGLTLGLSADQPSPKIAVSIALGAAVLAFTVHPGFACVTIASLTMLTTAIPFSLQSHTTAIIARLSGMTYHFYLVHVPIYLAVEHFFPHRLAIVFLLGTAGAALGAVALYLLEIYLRKGFFSLTARQRQGSPTYATARSSAGSATTSRR</sequence>
<evidence type="ECO:0000313" key="3">
    <source>
        <dbReference type="EMBL" id="TWT38613.1"/>
    </source>
</evidence>
<proteinExistence type="predicted"/>
<accession>A0A5C5VKT6</accession>
<dbReference type="GO" id="GO:0016747">
    <property type="term" value="F:acyltransferase activity, transferring groups other than amino-acyl groups"/>
    <property type="evidence" value="ECO:0007669"/>
    <property type="project" value="InterPro"/>
</dbReference>
<evidence type="ECO:0000256" key="1">
    <source>
        <dbReference type="SAM" id="Phobius"/>
    </source>
</evidence>
<dbReference type="EMBL" id="SJPF01000001">
    <property type="protein sequence ID" value="TWT38613.1"/>
    <property type="molecule type" value="Genomic_DNA"/>
</dbReference>
<feature type="domain" description="Acyltransferase 3" evidence="2">
    <location>
        <begin position="25"/>
        <end position="302"/>
    </location>
</feature>
<name>A0A5C5VKT6_9BACT</name>
<reference evidence="3 4" key="1">
    <citation type="submission" date="2019-02" db="EMBL/GenBank/DDBJ databases">
        <title>Deep-cultivation of Planctomycetes and their phenomic and genomic characterization uncovers novel biology.</title>
        <authorList>
            <person name="Wiegand S."/>
            <person name="Jogler M."/>
            <person name="Boedeker C."/>
            <person name="Pinto D."/>
            <person name="Vollmers J."/>
            <person name="Rivas-Marin E."/>
            <person name="Kohn T."/>
            <person name="Peeters S.H."/>
            <person name="Heuer A."/>
            <person name="Rast P."/>
            <person name="Oberbeckmann S."/>
            <person name="Bunk B."/>
            <person name="Jeske O."/>
            <person name="Meyerdierks A."/>
            <person name="Storesund J.E."/>
            <person name="Kallscheuer N."/>
            <person name="Luecker S."/>
            <person name="Lage O.M."/>
            <person name="Pohl T."/>
            <person name="Merkel B.J."/>
            <person name="Hornburger P."/>
            <person name="Mueller R.-W."/>
            <person name="Bruemmer F."/>
            <person name="Labrenz M."/>
            <person name="Spormann A.M."/>
            <person name="Op Den Camp H."/>
            <person name="Overmann J."/>
            <person name="Amann R."/>
            <person name="Jetten M.S.M."/>
            <person name="Mascher T."/>
            <person name="Medema M.H."/>
            <person name="Devos D.P."/>
            <person name="Kaster A.-K."/>
            <person name="Ovreas L."/>
            <person name="Rohde M."/>
            <person name="Galperin M.Y."/>
            <person name="Jogler C."/>
        </authorList>
    </citation>
    <scope>NUCLEOTIDE SEQUENCE [LARGE SCALE GENOMIC DNA]</scope>
    <source>
        <strain evidence="3 4">Enr8</strain>
    </source>
</reference>
<feature type="transmembrane region" description="Helical" evidence="1">
    <location>
        <begin position="142"/>
        <end position="160"/>
    </location>
</feature>
<feature type="transmembrane region" description="Helical" evidence="1">
    <location>
        <begin position="212"/>
        <end position="241"/>
    </location>
</feature>